<evidence type="ECO:0000256" key="5">
    <source>
        <dbReference type="ARBA" id="ARBA00022692"/>
    </source>
</evidence>
<comment type="function">
    <text evidence="9">The M ring may be actively involved in energy transduction.</text>
</comment>
<dbReference type="EMBL" id="CP066681">
    <property type="protein sequence ID" value="QQG35886.1"/>
    <property type="molecule type" value="Genomic_DNA"/>
</dbReference>
<evidence type="ECO:0000256" key="1">
    <source>
        <dbReference type="ARBA" id="ARBA00004117"/>
    </source>
</evidence>
<dbReference type="Gene3D" id="3.30.300.30">
    <property type="match status" value="1"/>
</dbReference>
<keyword evidence="14" id="KW-0966">Cell projection</keyword>
<dbReference type="Pfam" id="PF01514">
    <property type="entry name" value="YscJ_FliF"/>
    <property type="match status" value="1"/>
</dbReference>
<organism evidence="14 15">
    <name type="scientific">Micavibrio aeruginosavorus</name>
    <dbReference type="NCBI Taxonomy" id="349221"/>
    <lineage>
        <taxon>Bacteria</taxon>
        <taxon>Pseudomonadati</taxon>
        <taxon>Bdellovibrionota</taxon>
        <taxon>Bdellovibrionia</taxon>
        <taxon>Bdellovibrionales</taxon>
        <taxon>Pseudobdellovibrionaceae</taxon>
        <taxon>Micavibrio</taxon>
    </lineage>
</organism>
<evidence type="ECO:0000313" key="14">
    <source>
        <dbReference type="EMBL" id="QQG35886.1"/>
    </source>
</evidence>
<accession>A0A7T5UHE1</accession>
<keyword evidence="4" id="KW-1003">Cell membrane</keyword>
<dbReference type="GO" id="GO:0009431">
    <property type="term" value="C:bacterial-type flagellum basal body, MS ring"/>
    <property type="evidence" value="ECO:0007669"/>
    <property type="project" value="InterPro"/>
</dbReference>
<evidence type="ECO:0000256" key="3">
    <source>
        <dbReference type="ARBA" id="ARBA00007971"/>
    </source>
</evidence>
<feature type="region of interest" description="Disordered" evidence="10">
    <location>
        <begin position="288"/>
        <end position="307"/>
    </location>
</feature>
<gene>
    <name evidence="14" type="primary">fliF</name>
    <name evidence="14" type="ORF">HYS17_10345</name>
</gene>
<dbReference type="InterPro" id="IPR000067">
    <property type="entry name" value="FlgMring_FliF"/>
</dbReference>
<protein>
    <recommendedName>
        <fullName evidence="9">Flagellar M-ring protein</fullName>
    </recommendedName>
</protein>
<dbReference type="NCBIfam" id="TIGR00206">
    <property type="entry name" value="fliF"/>
    <property type="match status" value="1"/>
</dbReference>
<dbReference type="GO" id="GO:0003774">
    <property type="term" value="F:cytoskeletal motor activity"/>
    <property type="evidence" value="ECO:0007669"/>
    <property type="project" value="InterPro"/>
</dbReference>
<dbReference type="AlphaFoldDB" id="A0A7T5UHE1"/>
<comment type="subcellular location">
    <subcellularLocation>
        <location evidence="1 9">Bacterial flagellum basal body</location>
    </subcellularLocation>
    <subcellularLocation>
        <location evidence="2">Cell membrane</location>
        <topology evidence="2">Multi-pass membrane protein</topology>
    </subcellularLocation>
</comment>
<evidence type="ECO:0000259" key="12">
    <source>
        <dbReference type="Pfam" id="PF01514"/>
    </source>
</evidence>
<keyword evidence="7 11" id="KW-0472">Membrane</keyword>
<name>A0A7T5UHE1_9BACT</name>
<keyword evidence="6 11" id="KW-1133">Transmembrane helix</keyword>
<evidence type="ECO:0000256" key="8">
    <source>
        <dbReference type="ARBA" id="ARBA00023143"/>
    </source>
</evidence>
<reference evidence="14 15" key="1">
    <citation type="submission" date="2020-07" db="EMBL/GenBank/DDBJ databases">
        <title>Huge and variable diversity of episymbiotic CPR bacteria and DPANN archaea in groundwater ecosystems.</title>
        <authorList>
            <person name="He C.Y."/>
            <person name="Keren R."/>
            <person name="Whittaker M."/>
            <person name="Farag I.F."/>
            <person name="Doudna J."/>
            <person name="Cate J.H.D."/>
            <person name="Banfield J.F."/>
        </authorList>
    </citation>
    <scope>NUCLEOTIDE SEQUENCE [LARGE SCALE GENOMIC DNA]</scope>
    <source>
        <strain evidence="14">NC_groundwater_70_Ag_B-0.1um_54_66</strain>
    </source>
</reference>
<dbReference type="InterPro" id="IPR006182">
    <property type="entry name" value="FliF_N_dom"/>
</dbReference>
<dbReference type="GO" id="GO:0071973">
    <property type="term" value="P:bacterial-type flagellum-dependent cell motility"/>
    <property type="evidence" value="ECO:0007669"/>
    <property type="project" value="InterPro"/>
</dbReference>
<dbReference type="PANTHER" id="PTHR30046:SF0">
    <property type="entry name" value="FLAGELLAR M-RING PROTEIN"/>
    <property type="match status" value="1"/>
</dbReference>
<evidence type="ECO:0000256" key="10">
    <source>
        <dbReference type="SAM" id="MobiDB-lite"/>
    </source>
</evidence>
<evidence type="ECO:0000313" key="15">
    <source>
        <dbReference type="Proteomes" id="UP000595362"/>
    </source>
</evidence>
<dbReference type="InterPro" id="IPR045851">
    <property type="entry name" value="AMP-bd_C_sf"/>
</dbReference>
<dbReference type="PIRSF" id="PIRSF004862">
    <property type="entry name" value="FliF"/>
    <property type="match status" value="1"/>
</dbReference>
<dbReference type="Pfam" id="PF08345">
    <property type="entry name" value="YscJ_FliF_C"/>
    <property type="match status" value="1"/>
</dbReference>
<feature type="region of interest" description="Disordered" evidence="10">
    <location>
        <begin position="481"/>
        <end position="507"/>
    </location>
</feature>
<evidence type="ECO:0000256" key="2">
    <source>
        <dbReference type="ARBA" id="ARBA00004651"/>
    </source>
</evidence>
<keyword evidence="8 9" id="KW-0975">Bacterial flagellum</keyword>
<proteinExistence type="inferred from homology"/>
<evidence type="ECO:0000259" key="13">
    <source>
        <dbReference type="Pfam" id="PF08345"/>
    </source>
</evidence>
<sequence length="547" mass="59947">MNSFMETLKQLGPARLAIMGSVVLGLLLFFIFVSMRVSTPDMKLLYDDLSSVDSGAIVAKLEENEILYKVSEDGARVSVPEDSVGRARMLLAQAGLPNGGSMGYEIFDKQSGFGTTNFVQNINQVRALEGELARTISSLDQIRSARVHLVLPQRELFSRESRTATGSVFLSLRPGAQLSQEQILAIQSLVSSAVPDMKPETVSVVDSNGQLLARGGENADNMMPMKAEEMRRNYESRMTQSIEDILGRIVGYGRVRANVTAELNFDRITTNEELFDPESAVVRSSQVVEENNLERTPPSGDVSVQNNLPGIASDLLVDPKPSLEGNKIEEVTNFEISKTIRNTVRETGEVKRLSVAVLVDGTYTTDAEGNKTYQPRAQEELDRIAALVRSAIGYDESRGDTLEVVNLQFADIETDDGSTEANLLFGFERSDLLQAVEIITVAVMIILVILLVIQPMVGRLLATEGPKLDEGTEADLLAARPMNPQLTGPDGESFSPEQLEEEDDTLIDMRSVEGKVKASSVKKVEDIVDSYPSETVSVIRSWMTQES</sequence>
<dbReference type="InterPro" id="IPR043427">
    <property type="entry name" value="YscJ/FliF"/>
</dbReference>
<dbReference type="GO" id="GO:0005886">
    <property type="term" value="C:plasma membrane"/>
    <property type="evidence" value="ECO:0007669"/>
    <property type="project" value="UniProtKB-SubCell"/>
</dbReference>
<evidence type="ECO:0000256" key="6">
    <source>
        <dbReference type="ARBA" id="ARBA00022989"/>
    </source>
</evidence>
<dbReference type="PANTHER" id="PTHR30046">
    <property type="entry name" value="FLAGELLAR M-RING PROTEIN"/>
    <property type="match status" value="1"/>
</dbReference>
<feature type="domain" description="Flagellar M-ring N-terminal" evidence="12">
    <location>
        <begin position="38"/>
        <end position="213"/>
    </location>
</feature>
<feature type="transmembrane region" description="Helical" evidence="11">
    <location>
        <begin position="12"/>
        <end position="33"/>
    </location>
</feature>
<feature type="transmembrane region" description="Helical" evidence="11">
    <location>
        <begin position="432"/>
        <end position="453"/>
    </location>
</feature>
<evidence type="ECO:0000256" key="9">
    <source>
        <dbReference type="PIRNR" id="PIRNR004862"/>
    </source>
</evidence>
<evidence type="ECO:0000256" key="11">
    <source>
        <dbReference type="SAM" id="Phobius"/>
    </source>
</evidence>
<dbReference type="Proteomes" id="UP000595362">
    <property type="component" value="Chromosome"/>
</dbReference>
<dbReference type="PRINTS" id="PR01009">
    <property type="entry name" value="FLGMRINGFLIF"/>
</dbReference>
<keyword evidence="14" id="KW-0282">Flagellum</keyword>
<keyword evidence="5 11" id="KW-0812">Transmembrane</keyword>
<dbReference type="InterPro" id="IPR013556">
    <property type="entry name" value="Flag_M-ring_C"/>
</dbReference>
<comment type="similarity">
    <text evidence="3 9">Belongs to the FliF family.</text>
</comment>
<evidence type="ECO:0000256" key="4">
    <source>
        <dbReference type="ARBA" id="ARBA00022475"/>
    </source>
</evidence>
<evidence type="ECO:0000256" key="7">
    <source>
        <dbReference type="ARBA" id="ARBA00023136"/>
    </source>
</evidence>
<keyword evidence="14" id="KW-0969">Cilium</keyword>
<feature type="domain" description="Flagellar M-ring C-terminal" evidence="13">
    <location>
        <begin position="246"/>
        <end position="409"/>
    </location>
</feature>